<accession>A0ABX1PX65</accession>
<reference evidence="1 2" key="1">
    <citation type="submission" date="2019-12" db="EMBL/GenBank/DDBJ databases">
        <title>Comparative genomics gives insights into the taxonomy of the Azoarcus-Aromatoleum group and reveals separate origins of nif in the plant-associated Azoarcus and non-plant-associated Aromatoleum sub-groups.</title>
        <authorList>
            <person name="Lafos M."/>
            <person name="Maluk M."/>
            <person name="Batista M."/>
            <person name="Junghare M."/>
            <person name="Carmona M."/>
            <person name="Faoro H."/>
            <person name="Cruz L.M."/>
            <person name="Battistoni F."/>
            <person name="De Souza E."/>
            <person name="Pedrosa F."/>
            <person name="Chen W.-M."/>
            <person name="Poole P.S."/>
            <person name="Dixon R.A."/>
            <person name="James E.K."/>
        </authorList>
    </citation>
    <scope>NUCLEOTIDE SEQUENCE [LARGE SCALE GENOMIC DNA]</scope>
    <source>
        <strain evidence="1 2">Td21</strain>
    </source>
</reference>
<organism evidence="1 2">
    <name type="scientific">Aromatoleum toluvorans</name>
    <dbReference type="NCBI Taxonomy" id="92002"/>
    <lineage>
        <taxon>Bacteria</taxon>
        <taxon>Pseudomonadati</taxon>
        <taxon>Pseudomonadota</taxon>
        <taxon>Betaproteobacteria</taxon>
        <taxon>Rhodocyclales</taxon>
        <taxon>Rhodocyclaceae</taxon>
        <taxon>Aromatoleum</taxon>
    </lineage>
</organism>
<dbReference type="RefSeq" id="WP_169255913.1">
    <property type="nucleotide sequence ID" value="NZ_WTVN01000012.1"/>
</dbReference>
<protein>
    <submittedName>
        <fullName evidence="1">VWA domain-containing protein</fullName>
    </submittedName>
</protein>
<evidence type="ECO:0000313" key="1">
    <source>
        <dbReference type="EMBL" id="NMG44041.1"/>
    </source>
</evidence>
<dbReference type="Proteomes" id="UP000623795">
    <property type="component" value="Unassembled WGS sequence"/>
</dbReference>
<comment type="caution">
    <text evidence="1">The sequence shown here is derived from an EMBL/GenBank/DDBJ whole genome shotgun (WGS) entry which is preliminary data.</text>
</comment>
<dbReference type="PANTHER" id="PTHR39338:SF7">
    <property type="entry name" value="BLL6692 PROTEIN"/>
    <property type="match status" value="1"/>
</dbReference>
<name>A0ABX1PX65_9RHOO</name>
<dbReference type="InterPro" id="IPR008912">
    <property type="entry name" value="Uncharacterised_CoxE"/>
</dbReference>
<sequence>MLIDFFLHLKASKLPVSTREFLTLLEGLRDGVCGHAIDEFYFYARTCLVKDESRYDRFDQAFAAYFKGVTEIPGLEKELPEEWLRAMMKKHLSPEEKAQLEKLGWDKLMEEFRKRLEEQKERHQGGSKWIGTGGKSPFGNGGYHPEGIRVGGESAGNRTAIKVWEKREYRNLDDSIELGTRNIKVALRRLRRFAREGAADELDLDGTIAATARNAGWLDLMMRPERHNAVKVLLFLDVGGSMDDHVKACEELFSACRAEFKHLEHFYFHNCVYEGVWRDSRRRHAETLPVHDLIHKYGPDYKLIFVGDATMSPYEILHQHGSIEHMNAEAGATWLRRLLDAWPAAAWLNPEPERLWPYRQSIEIINGIMGQRMYPMTLEGLERAMRQLSKKT</sequence>
<dbReference type="PANTHER" id="PTHR39338">
    <property type="entry name" value="BLL5662 PROTEIN-RELATED"/>
    <property type="match status" value="1"/>
</dbReference>
<proteinExistence type="predicted"/>
<dbReference type="Pfam" id="PF05762">
    <property type="entry name" value="VWA_CoxE"/>
    <property type="match status" value="1"/>
</dbReference>
<dbReference type="EMBL" id="WTVN01000012">
    <property type="protein sequence ID" value="NMG44041.1"/>
    <property type="molecule type" value="Genomic_DNA"/>
</dbReference>
<gene>
    <name evidence="1" type="ORF">GPA22_09900</name>
</gene>
<keyword evidence="2" id="KW-1185">Reference proteome</keyword>
<evidence type="ECO:0000313" key="2">
    <source>
        <dbReference type="Proteomes" id="UP000623795"/>
    </source>
</evidence>